<accession>A0A0K8RD88</accession>
<sequence>MSVLPIYQRRIAEGQNMQEITYEAMSVMLMEIFNEDPEVINFRPPNPNEQIYEVDNDCHMHVLLGYPAKKITVLLDTIANALPIVGEEQPHVLHRIPYSLFEQCAKILLDEVNVQVDHFMDGQMYTCMAGLEFLRSTINTIKNTSNSSTVHRSTQSLLHYVNAFATALLRTVLIKINTLVDSIRVAFNNEIDVNEANNQQLLIQRSSLVAIANYTAKRAGCNPLVYFPATTAFNWYNICNALTLHQHMGGRQVPIMDPVYTAMKLRFATNNTMDDVINMLVDDCCKADQQSSGAEWIQEENHMEHHIPPSVASSIMSWCTSMSTAMHTTRDDNGGTRYAMAALTTCEVDQRVLADFLNMFIKMYIEDETEVTIINKRFLENALLKVFESRNSTYHLAKGQFISPTALRLFLARCRWSIADDIRLMFPVSVKFLETIINDTTDAASVTNRETARRNMEQVNTMVAPLLMNPNAMYER</sequence>
<organism evidence="1">
    <name type="scientific">Ixodes ricinus</name>
    <name type="common">Common tick</name>
    <name type="synonym">Acarus ricinus</name>
    <dbReference type="NCBI Taxonomy" id="34613"/>
    <lineage>
        <taxon>Eukaryota</taxon>
        <taxon>Metazoa</taxon>
        <taxon>Ecdysozoa</taxon>
        <taxon>Arthropoda</taxon>
        <taxon>Chelicerata</taxon>
        <taxon>Arachnida</taxon>
        <taxon>Acari</taxon>
        <taxon>Parasitiformes</taxon>
        <taxon>Ixodida</taxon>
        <taxon>Ixodoidea</taxon>
        <taxon>Ixodidae</taxon>
        <taxon>Ixodinae</taxon>
        <taxon>Ixodes</taxon>
    </lineage>
</organism>
<dbReference type="EMBL" id="GADI01005349">
    <property type="protein sequence ID" value="JAA68459.1"/>
    <property type="molecule type" value="mRNA"/>
</dbReference>
<dbReference type="AlphaFoldDB" id="A0A0K8RD88"/>
<name>A0A0K8RD88_IXORI</name>
<protein>
    <submittedName>
        <fullName evidence="1">Putative inhibitor of apoptosis 1 diap1</fullName>
    </submittedName>
</protein>
<evidence type="ECO:0000313" key="1">
    <source>
        <dbReference type="EMBL" id="JAA68459.1"/>
    </source>
</evidence>
<reference evidence="1" key="1">
    <citation type="submission" date="2012-12" db="EMBL/GenBank/DDBJ databases">
        <title>Identification and characterization of a phenylalanine ammonia-lyase gene family in Isatis indigotica Fort.</title>
        <authorList>
            <person name="Liu Q."/>
            <person name="Chen J."/>
            <person name="Zhou X."/>
            <person name="Di P."/>
            <person name="Xiao Y."/>
            <person name="Xuan H."/>
            <person name="Zhang L."/>
            <person name="Chen W."/>
        </authorList>
    </citation>
    <scope>NUCLEOTIDE SEQUENCE</scope>
    <source>
        <tissue evidence="1">Salivary gland</tissue>
    </source>
</reference>
<proteinExistence type="evidence at transcript level"/>